<evidence type="ECO:0000256" key="4">
    <source>
        <dbReference type="ARBA" id="ARBA00023143"/>
    </source>
</evidence>
<evidence type="ECO:0000256" key="1">
    <source>
        <dbReference type="ARBA" id="ARBA00009764"/>
    </source>
</evidence>
<dbReference type="Proteomes" id="UP000425817">
    <property type="component" value="Chromosome"/>
</dbReference>
<protein>
    <recommendedName>
        <fullName evidence="5">Flagellar hook-associated protein 2</fullName>
        <shortName evidence="5">HAP2</shortName>
    </recommendedName>
    <alternativeName>
        <fullName evidence="5">Flagellar cap protein</fullName>
    </alternativeName>
</protein>
<dbReference type="EMBL" id="CP046622">
    <property type="protein sequence ID" value="QGW83944.1"/>
    <property type="molecule type" value="Genomic_DNA"/>
</dbReference>
<evidence type="ECO:0000256" key="3">
    <source>
        <dbReference type="ARBA" id="ARBA00023054"/>
    </source>
</evidence>
<dbReference type="InterPro" id="IPR010809">
    <property type="entry name" value="FliD_C"/>
</dbReference>
<evidence type="ECO:0000259" key="7">
    <source>
        <dbReference type="Pfam" id="PF07195"/>
    </source>
</evidence>
<comment type="subcellular location">
    <subcellularLocation>
        <location evidence="5">Secreted</location>
    </subcellularLocation>
    <subcellularLocation>
        <location evidence="5">Bacterial flagellum</location>
    </subcellularLocation>
</comment>
<dbReference type="GO" id="GO:0005576">
    <property type="term" value="C:extracellular region"/>
    <property type="evidence" value="ECO:0007669"/>
    <property type="project" value="UniProtKB-SubCell"/>
</dbReference>
<keyword evidence="5" id="KW-0964">Secreted</keyword>
<comment type="similarity">
    <text evidence="1 5">Belongs to the FliD family.</text>
</comment>
<gene>
    <name evidence="8" type="primary">fliD</name>
    <name evidence="8" type="ORF">GOQ09_21220</name>
</gene>
<dbReference type="GO" id="GO:0071973">
    <property type="term" value="P:bacterial-type flagellum-dependent cell motility"/>
    <property type="evidence" value="ECO:0007669"/>
    <property type="project" value="TreeGrafter"/>
</dbReference>
<comment type="function">
    <text evidence="5">Required for morphogenesis and for the elongation of the flagellar filament by facilitating polymerization of the flagellin monomers at the tip of growing filament. Forms a capping structure, which prevents flagellin subunits (transported through the central channel of the flagellum) from leaking out without polymerization at the distal end.</text>
</comment>
<feature type="domain" description="Flagellar hook-associated protein 2 N-terminal" evidence="6">
    <location>
        <begin position="11"/>
        <end position="107"/>
    </location>
</feature>
<keyword evidence="4 5" id="KW-0975">Bacterial flagellum</keyword>
<dbReference type="GO" id="GO:0009421">
    <property type="term" value="C:bacterial-type flagellum filament cap"/>
    <property type="evidence" value="ECO:0007669"/>
    <property type="project" value="InterPro"/>
</dbReference>
<keyword evidence="8" id="KW-0966">Cell projection</keyword>
<evidence type="ECO:0000313" key="8">
    <source>
        <dbReference type="EMBL" id="QGW83944.1"/>
    </source>
</evidence>
<accession>A0A6I6HMX3</accession>
<feature type="domain" description="Flagellar hook-associated protein 2 C-terminal" evidence="7">
    <location>
        <begin position="242"/>
        <end position="464"/>
    </location>
</feature>
<dbReference type="PANTHER" id="PTHR30288">
    <property type="entry name" value="FLAGELLAR CAP/ASSEMBLY PROTEIN FLID"/>
    <property type="match status" value="1"/>
</dbReference>
<proteinExistence type="inferred from homology"/>
<sequence length="483" mass="49520">MASISSLGVGSKLDLSTLLTQLETAESQPLVLLQQRQVSYTSKLSAYGTLQNSLSTLQAAAKKLSDPALFQGAKVTSSVPEVLTASAGSKATAGTYAVDVTKLAQSQSLVAGGRADAKIAIGTGTITIDFGTVGGGTLDAATGTYTGASFTKDASRTAVPITIDGTNNTLEGIRDAINAAKAGVSASIVNDGSGTPHRLVLTSSQTGEASSMRISVAGDASLQSLLNNDPAGTQNLRQTVAAQNAQLTVNGIAVTSASNTVKEAIQGTTLNLLKTGSSNLATQPDTATVEGAINEFVKAYNSLQATANTLTTYDKDSKTGAALVGDSTLRNLQTRIRQALTTPQAGGPTDLKVLSEIGVTFQKDGTMAVDSTKLKAAVSTNLSGVAGLFSSATGSTAGYGKQISAVVDNLTSTGGALKVASDGMTASLKQLDQQFTDMKMRVDAKVERYRAQFTQLDLLMSQMSSTSTYLTQQFASMQSSSSK</sequence>
<keyword evidence="3" id="KW-0175">Coiled coil</keyword>
<evidence type="ECO:0000313" key="9">
    <source>
        <dbReference type="Proteomes" id="UP000425817"/>
    </source>
</evidence>
<evidence type="ECO:0000256" key="5">
    <source>
        <dbReference type="RuleBase" id="RU362066"/>
    </source>
</evidence>
<dbReference type="PANTHER" id="PTHR30288:SF0">
    <property type="entry name" value="FLAGELLAR HOOK-ASSOCIATED PROTEIN 2"/>
    <property type="match status" value="1"/>
</dbReference>
<evidence type="ECO:0000259" key="6">
    <source>
        <dbReference type="Pfam" id="PF02465"/>
    </source>
</evidence>
<dbReference type="Pfam" id="PF07195">
    <property type="entry name" value="FliD_C"/>
    <property type="match status" value="1"/>
</dbReference>
<comment type="subunit">
    <text evidence="2 5">Homopentamer.</text>
</comment>
<dbReference type="RefSeq" id="WP_157615460.1">
    <property type="nucleotide sequence ID" value="NZ_CP046622.1"/>
</dbReference>
<reference evidence="8 9" key="1">
    <citation type="submission" date="2019-12" db="EMBL/GenBank/DDBJ databases">
        <title>Hybrid Genome Assemblies of two High G+C Isolates from Undergraduate Microbiology Courses.</title>
        <authorList>
            <person name="Ne Ville C.J."/>
            <person name="Enright D."/>
            <person name="Hernandez I."/>
            <person name="Dodsworth J."/>
            <person name="Orwin P.M."/>
        </authorList>
    </citation>
    <scope>NUCLEOTIDE SEQUENCE [LARGE SCALE GENOMIC DNA]</scope>
    <source>
        <strain evidence="8 9">CSUSB</strain>
    </source>
</reference>
<keyword evidence="8" id="KW-0969">Cilium</keyword>
<dbReference type="Pfam" id="PF02465">
    <property type="entry name" value="FliD_N"/>
    <property type="match status" value="1"/>
</dbReference>
<keyword evidence="8" id="KW-0282">Flagellum</keyword>
<dbReference type="InterPro" id="IPR003481">
    <property type="entry name" value="FliD_N"/>
</dbReference>
<name>A0A6I6HMX3_VARPD</name>
<dbReference type="GO" id="GO:0007155">
    <property type="term" value="P:cell adhesion"/>
    <property type="evidence" value="ECO:0007669"/>
    <property type="project" value="InterPro"/>
</dbReference>
<organism evidence="8 9">
    <name type="scientific">Variovorax paradoxus</name>
    <dbReference type="NCBI Taxonomy" id="34073"/>
    <lineage>
        <taxon>Bacteria</taxon>
        <taxon>Pseudomonadati</taxon>
        <taxon>Pseudomonadota</taxon>
        <taxon>Betaproteobacteria</taxon>
        <taxon>Burkholderiales</taxon>
        <taxon>Comamonadaceae</taxon>
        <taxon>Variovorax</taxon>
    </lineage>
</organism>
<dbReference type="AlphaFoldDB" id="A0A6I6HMX3"/>
<evidence type="ECO:0000256" key="2">
    <source>
        <dbReference type="ARBA" id="ARBA00011255"/>
    </source>
</evidence>
<dbReference type="InterPro" id="IPR040026">
    <property type="entry name" value="FliD"/>
</dbReference>
<dbReference type="OrthoDB" id="9810816at2"/>
<dbReference type="GO" id="GO:0009424">
    <property type="term" value="C:bacterial-type flagellum hook"/>
    <property type="evidence" value="ECO:0007669"/>
    <property type="project" value="UniProtKB-UniRule"/>
</dbReference>